<comment type="caution">
    <text evidence="1">The sequence shown here is derived from an EMBL/GenBank/DDBJ whole genome shotgun (WGS) entry which is preliminary data.</text>
</comment>
<gene>
    <name evidence="1" type="ORF">BB558_000557</name>
</gene>
<reference evidence="1 2" key="1">
    <citation type="journal article" date="2018" name="MBio">
        <title>Comparative Genomics Reveals the Core Gene Toolbox for the Fungus-Insect Symbiosis.</title>
        <authorList>
            <person name="Wang Y."/>
            <person name="Stata M."/>
            <person name="Wang W."/>
            <person name="Stajich J.E."/>
            <person name="White M.M."/>
            <person name="Moncalvo J.M."/>
        </authorList>
    </citation>
    <scope>NUCLEOTIDE SEQUENCE [LARGE SCALE GENOMIC DNA]</scope>
    <source>
        <strain evidence="1 2">AUS-126-30</strain>
    </source>
</reference>
<accession>A0A2U1JE61</accession>
<organism evidence="1 2">
    <name type="scientific">Smittium angustum</name>
    <dbReference type="NCBI Taxonomy" id="133377"/>
    <lineage>
        <taxon>Eukaryota</taxon>
        <taxon>Fungi</taxon>
        <taxon>Fungi incertae sedis</taxon>
        <taxon>Zoopagomycota</taxon>
        <taxon>Kickxellomycotina</taxon>
        <taxon>Harpellomycetes</taxon>
        <taxon>Harpellales</taxon>
        <taxon>Legeriomycetaceae</taxon>
        <taxon>Smittium</taxon>
    </lineage>
</organism>
<dbReference type="AlphaFoldDB" id="A0A2U1JE61"/>
<name>A0A2U1JE61_SMIAN</name>
<keyword evidence="2" id="KW-1185">Reference proteome</keyword>
<dbReference type="Proteomes" id="UP000245591">
    <property type="component" value="Unassembled WGS sequence"/>
</dbReference>
<dbReference type="EMBL" id="MBFU01000024">
    <property type="protein sequence ID" value="PWA03253.1"/>
    <property type="molecule type" value="Genomic_DNA"/>
</dbReference>
<evidence type="ECO:0000313" key="2">
    <source>
        <dbReference type="Proteomes" id="UP000245591"/>
    </source>
</evidence>
<evidence type="ECO:0000313" key="1">
    <source>
        <dbReference type="EMBL" id="PWA03253.1"/>
    </source>
</evidence>
<sequence>MELVNDNDFFPVDKAMRLMRVVISKIRHVQQIANEEPTRFRKGIKLNSIIHGNLHSNIQQKFNKNYEIDDMLSFSDSSENESNQRYNRYKSKNNLSISGSYEIPSFSGRDTKNHQVPRRLFPKRDRNVTKYKSRRIRNSSSDVDIQGGNNIIKRRNSFNIDNTKKGDSGNRNKEKIYCSNEDTSKLTFFGEKRKLLNKKRRRTSFFENRIVGTRPENWFISPSKNSNDKSLLKNDIKYAHNAGSNSKKYEIGLSDLRHSISVGNEYFLIRKNMSNYSNRKINIKEYQEKGNLWNTILDLRKENNSSFPISKDFESLYHCFVKCFDILWKNWMESVILNEKAKMVFWSQGFCMGSQGIPLKILASFKIGDQLNTDFEIDSSTDSSMDYYENIPIHLIRFVALQHIVNQAYELLLNNNWVEILLQSLFSSGASYQYVWVVEKLITDSVQMSRISGNSTPKLVDVEWLKIVYNQCYILGSGSKFLDILQKGVKKEANFDGEFQEYLKKIWFMDSENIEMLVNNKNIQQMNESSEKSDDSDYGFDDVHKSKRYKQVKDESTVLNVKTVIERSIYGKWLMRLPDVVGAARIILVSLDLGIDSAMEIVYGGKYEKGGYKHLVVMCEYVYYFATMVCIKICNSGYLTNGSYLGALWKNEDKKDFDIRMDPIPLPLYLKQLLTEATKTLERITELRIRVIELLSKEKHANYKSNENNDFAPIELSKVESELGCVQSAFLLLLMSFYTKNQMWTNQRLSRNGLTAKMRTNVHQPDKELSKLIKAIKRTLFKDLSLSTESKNKQYKAKNHSRESKKQYISDITSLLFDYGAGPREFINVASCVDAVGMLSEAGDILMEANRIFEKSNVRSIQVYDMKNQWLSDRAKIALENLNNGKTDDCNSSEKNGNGETNFCNNTAVSISNSEYNSMNRLDGCDEKTNNTLIDSFESKNEKGINCDKPSIGKGKINAYLEALKFRASGKSISDLGAKDYEIGQEYEVHEDIFSRAVTNLTPKRDTGISITKEDDLGYDINDLPDELIMTVPAFPVSGPEGIFHNTKQNGCDTTLAEGGFDKGVINYMDTPFRSPQSLYPLIRSTYYASETPTKNGGKNRKKE</sequence>
<proteinExistence type="predicted"/>
<protein>
    <submittedName>
        <fullName evidence="1">Uncharacterized protein</fullName>
    </submittedName>
</protein>